<gene>
    <name evidence="2" type="ORF">Z042_02815</name>
</gene>
<dbReference type="SUPFAM" id="SSF46785">
    <property type="entry name" value="Winged helix' DNA-binding domain"/>
    <property type="match status" value="1"/>
</dbReference>
<dbReference type="HOGENOM" id="CLU_097806_0_3_6"/>
<dbReference type="CDD" id="cd00090">
    <property type="entry name" value="HTH_ARSR"/>
    <property type="match status" value="1"/>
</dbReference>
<dbReference type="STRING" id="1441930.Z042_02815"/>
<dbReference type="Pfam" id="PF12840">
    <property type="entry name" value="HTH_20"/>
    <property type="match status" value="1"/>
</dbReference>
<dbReference type="Gene3D" id="1.10.10.10">
    <property type="entry name" value="Winged helix-like DNA-binding domain superfamily/Winged helix DNA-binding domain"/>
    <property type="match status" value="1"/>
</dbReference>
<dbReference type="PATRIC" id="fig|1441930.4.peg.572"/>
<dbReference type="InterPro" id="IPR011991">
    <property type="entry name" value="ArsR-like_HTH"/>
</dbReference>
<protein>
    <submittedName>
        <fullName evidence="2">ArsR family transcriptional regulator</fullName>
    </submittedName>
</protein>
<accession>W0L8D3</accession>
<evidence type="ECO:0000313" key="3">
    <source>
        <dbReference type="Proteomes" id="UP000019030"/>
    </source>
</evidence>
<proteinExistence type="predicted"/>
<dbReference type="PRINTS" id="PR00778">
    <property type="entry name" value="HTHARSR"/>
</dbReference>
<dbReference type="SMART" id="SM00418">
    <property type="entry name" value="HTH_ARSR"/>
    <property type="match status" value="1"/>
</dbReference>
<dbReference type="Proteomes" id="UP000019030">
    <property type="component" value="Chromosome"/>
</dbReference>
<feature type="domain" description="HTH arsR-type" evidence="1">
    <location>
        <begin position="1"/>
        <end position="94"/>
    </location>
</feature>
<dbReference type="PANTHER" id="PTHR38600">
    <property type="entry name" value="TRANSCRIPTIONAL REGULATORY PROTEIN"/>
    <property type="match status" value="1"/>
</dbReference>
<dbReference type="PROSITE" id="PS50987">
    <property type="entry name" value="HTH_ARSR_2"/>
    <property type="match status" value="1"/>
</dbReference>
<dbReference type="InterPro" id="IPR001845">
    <property type="entry name" value="HTH_ArsR_DNA-bd_dom"/>
</dbReference>
<dbReference type="RefSeq" id="WP_024914190.1">
    <property type="nucleotide sequence ID" value="NZ_CP007044.2"/>
</dbReference>
<reference evidence="2 3" key="1">
    <citation type="submission" date="2014-01" db="EMBL/GenBank/DDBJ databases">
        <title>Isolation of Serratia multitudinisentens RB-25 from Ex-Landfill site.</title>
        <authorList>
            <person name="Robson E.H.J."/>
        </authorList>
    </citation>
    <scope>NUCLEOTIDE SEQUENCE [LARGE SCALE GENOMIC DNA]</scope>
    <source>
        <strain evidence="2 3">RB-25</strain>
    </source>
</reference>
<dbReference type="InterPro" id="IPR036388">
    <property type="entry name" value="WH-like_DNA-bd_sf"/>
</dbReference>
<dbReference type="AlphaFoldDB" id="W0L8D3"/>
<dbReference type="GO" id="GO:0003700">
    <property type="term" value="F:DNA-binding transcription factor activity"/>
    <property type="evidence" value="ECO:0007669"/>
    <property type="project" value="InterPro"/>
</dbReference>
<organism evidence="2 3">
    <name type="scientific">Chania multitudinisentens RB-25</name>
    <dbReference type="NCBI Taxonomy" id="1441930"/>
    <lineage>
        <taxon>Bacteria</taxon>
        <taxon>Pseudomonadati</taxon>
        <taxon>Pseudomonadota</taxon>
        <taxon>Gammaproteobacteria</taxon>
        <taxon>Enterobacterales</taxon>
        <taxon>Yersiniaceae</taxon>
        <taxon>Chania</taxon>
    </lineage>
</organism>
<dbReference type="KEGG" id="sfo:Z042_02815"/>
<dbReference type="InterPro" id="IPR036390">
    <property type="entry name" value="WH_DNA-bd_sf"/>
</dbReference>
<sequence>MSNINEDDRVFKALSNRTRRLLLDQLKDKPLTTGALCALFPEMDRCTTMMHLKVLEDAGLVIARREGRERWNHLNALPIKAIHDRWIGEYATHAVAMLGKLKSALEET</sequence>
<evidence type="ECO:0000313" key="2">
    <source>
        <dbReference type="EMBL" id="AHG18654.1"/>
    </source>
</evidence>
<dbReference type="eggNOG" id="COG0640">
    <property type="taxonomic scope" value="Bacteria"/>
</dbReference>
<dbReference type="EMBL" id="CP007044">
    <property type="protein sequence ID" value="AHG18654.1"/>
    <property type="molecule type" value="Genomic_DNA"/>
</dbReference>
<dbReference type="PANTHER" id="PTHR38600:SF1">
    <property type="entry name" value="TRANSCRIPTIONAL REGULATORY PROTEIN"/>
    <property type="match status" value="1"/>
</dbReference>
<name>W0L8D3_9GAMM</name>
<reference evidence="2 3" key="2">
    <citation type="submission" date="2015-03" db="EMBL/GenBank/DDBJ databases">
        <authorList>
            <person name="Chan K.-G."/>
        </authorList>
    </citation>
    <scope>NUCLEOTIDE SEQUENCE [LARGE SCALE GENOMIC DNA]</scope>
    <source>
        <strain evidence="2 3">RB-25</strain>
    </source>
</reference>
<keyword evidence="3" id="KW-1185">Reference proteome</keyword>
<dbReference type="OrthoDB" id="46768at2"/>
<evidence type="ECO:0000259" key="1">
    <source>
        <dbReference type="PROSITE" id="PS50987"/>
    </source>
</evidence>